<evidence type="ECO:0000313" key="12">
    <source>
        <dbReference type="Proteomes" id="UP000694545"/>
    </source>
</evidence>
<evidence type="ECO:0000256" key="7">
    <source>
        <dbReference type="ARBA" id="ARBA00023136"/>
    </source>
</evidence>
<keyword evidence="3 10" id="KW-0812">Transmembrane</keyword>
<evidence type="ECO:0000256" key="6">
    <source>
        <dbReference type="ARBA" id="ARBA00023054"/>
    </source>
</evidence>
<dbReference type="PANTHER" id="PTHR15896">
    <property type="entry name" value="GOLGI PHOSPHOPROTEIN 2/GP73-RELATED"/>
    <property type="match status" value="1"/>
</dbReference>
<dbReference type="PANTHER" id="PTHR15896:SF8">
    <property type="entry name" value="GOLGI MEMBRANE PROTEIN 1"/>
    <property type="match status" value="1"/>
</dbReference>
<evidence type="ECO:0000256" key="1">
    <source>
        <dbReference type="ARBA" id="ARBA00004606"/>
    </source>
</evidence>
<evidence type="ECO:0000313" key="11">
    <source>
        <dbReference type="Ensembl" id="ENSVKKP00000012655.1"/>
    </source>
</evidence>
<dbReference type="Proteomes" id="UP000694545">
    <property type="component" value="Unplaced"/>
</dbReference>
<dbReference type="CTD" id="51280"/>
<dbReference type="GO" id="GO:0016020">
    <property type="term" value="C:membrane"/>
    <property type="evidence" value="ECO:0007669"/>
    <property type="project" value="UniProtKB-SubCell"/>
</dbReference>
<evidence type="ECO:0000256" key="8">
    <source>
        <dbReference type="SAM" id="Coils"/>
    </source>
</evidence>
<dbReference type="GeneID" id="123031217"/>
<comment type="similarity">
    <text evidence="2">Belongs to the GOLM family.</text>
</comment>
<dbReference type="OMA" id="DVYWFQK"/>
<feature type="region of interest" description="Disordered" evidence="9">
    <location>
        <begin position="282"/>
        <end position="329"/>
    </location>
</feature>
<dbReference type="KEGG" id="vko:123031217"/>
<keyword evidence="12" id="KW-1185">Reference proteome</keyword>
<dbReference type="RefSeq" id="XP_044301813.1">
    <property type="nucleotide sequence ID" value="XM_044445878.1"/>
</dbReference>
<protein>
    <submittedName>
        <fullName evidence="11">Golgi membrane protein 1</fullName>
    </submittedName>
</protein>
<feature type="region of interest" description="Disordered" evidence="9">
    <location>
        <begin position="238"/>
        <end position="263"/>
    </location>
</feature>
<sequence>MDRNVHSHRLLNWDFLTVHVHYCFSFKPTEVYIMVGLGNSRRGMKSPPLLVAALVACIIVLGFNYWIASSRSADLQNRVMELEGRVRRAAAERGAVELKKNEFQGELRKQREQIDKIQSLHNFQMESASKMHRDEKAMLLNNITMSDRLIQNLHEHLKLLQNEYEKLQLDVVMFQKNQTSLQKKCTDDMNQCIGQLKQLNEQCEERIEEISKRGSKIQEKEKKGTSDVLDKNDQVNTRVPTFGQTDPQHNDLTKQGNTPQKNLYISEDSKPAAIVTNVAELEDHREKEGTDATDAIHKQKSPKEDLSIEKDHPDIPSSKVHKELPRDPGIEQNVYEEIRNVLGAATLEEQTGKFPAPGNPMGHQSAHQAKTDEEEIEREQLLNDDLQQDDQETSKDGDLELKAVIQDNKEVDYNLDVNEAESETDKQGALVEHKNNFHAQNLEDHNMQNHLFKVGRDNQQKL</sequence>
<evidence type="ECO:0000256" key="2">
    <source>
        <dbReference type="ARBA" id="ARBA00007474"/>
    </source>
</evidence>
<evidence type="ECO:0000256" key="5">
    <source>
        <dbReference type="ARBA" id="ARBA00022989"/>
    </source>
</evidence>
<evidence type="ECO:0000256" key="10">
    <source>
        <dbReference type="SAM" id="Phobius"/>
    </source>
</evidence>
<dbReference type="OrthoDB" id="9947543at2759"/>
<dbReference type="PRINTS" id="PR02084">
    <property type="entry name" value="GOLM1CASC4"/>
</dbReference>
<feature type="transmembrane region" description="Helical" evidence="10">
    <location>
        <begin position="49"/>
        <end position="68"/>
    </location>
</feature>
<keyword evidence="6 8" id="KW-0175">Coiled coil</keyword>
<dbReference type="Ensembl" id="ENSVKKT00000012959.1">
    <property type="protein sequence ID" value="ENSVKKP00000012655.1"/>
    <property type="gene ID" value="ENSVKKG00000008784.1"/>
</dbReference>
<feature type="compositionally biased region" description="Polar residues" evidence="9">
    <location>
        <begin position="253"/>
        <end position="263"/>
    </location>
</feature>
<proteinExistence type="inferred from homology"/>
<comment type="subcellular location">
    <subcellularLocation>
        <location evidence="1">Membrane</location>
        <topology evidence="1">Single-pass type II membrane protein</topology>
    </subcellularLocation>
</comment>
<evidence type="ECO:0000256" key="9">
    <source>
        <dbReference type="SAM" id="MobiDB-lite"/>
    </source>
</evidence>
<feature type="compositionally biased region" description="Polar residues" evidence="9">
    <location>
        <begin position="238"/>
        <end position="247"/>
    </location>
</feature>
<dbReference type="GO" id="GO:0005794">
    <property type="term" value="C:Golgi apparatus"/>
    <property type="evidence" value="ECO:0007669"/>
    <property type="project" value="TreeGrafter"/>
</dbReference>
<feature type="coiled-coil region" evidence="8">
    <location>
        <begin position="150"/>
        <end position="220"/>
    </location>
</feature>
<feature type="coiled-coil region" evidence="8">
    <location>
        <begin position="72"/>
        <end position="120"/>
    </location>
</feature>
<reference evidence="11" key="1">
    <citation type="submission" date="2025-08" db="UniProtKB">
        <authorList>
            <consortium name="Ensembl"/>
        </authorList>
    </citation>
    <scope>IDENTIFICATION</scope>
</reference>
<keyword evidence="4" id="KW-0735">Signal-anchor</keyword>
<dbReference type="InterPro" id="IPR026139">
    <property type="entry name" value="GOLM1/CASC4"/>
</dbReference>
<organism evidence="11 12">
    <name type="scientific">Varanus komodoensis</name>
    <name type="common">Komodo dragon</name>
    <dbReference type="NCBI Taxonomy" id="61221"/>
    <lineage>
        <taxon>Eukaryota</taxon>
        <taxon>Metazoa</taxon>
        <taxon>Chordata</taxon>
        <taxon>Craniata</taxon>
        <taxon>Vertebrata</taxon>
        <taxon>Euteleostomi</taxon>
        <taxon>Lepidosauria</taxon>
        <taxon>Squamata</taxon>
        <taxon>Bifurcata</taxon>
        <taxon>Unidentata</taxon>
        <taxon>Episquamata</taxon>
        <taxon>Toxicofera</taxon>
        <taxon>Anguimorpha</taxon>
        <taxon>Paleoanguimorpha</taxon>
        <taxon>Varanoidea</taxon>
        <taxon>Varanidae</taxon>
        <taxon>Varanus</taxon>
    </lineage>
</organism>
<evidence type="ECO:0000256" key="4">
    <source>
        <dbReference type="ARBA" id="ARBA00022968"/>
    </source>
</evidence>
<feature type="region of interest" description="Disordered" evidence="9">
    <location>
        <begin position="351"/>
        <end position="400"/>
    </location>
</feature>
<dbReference type="AlphaFoldDB" id="A0A8D2JAF7"/>
<keyword evidence="7 10" id="KW-0472">Membrane</keyword>
<accession>A0A8D2JAF7</accession>
<gene>
    <name evidence="11" type="primary">GOLM1</name>
</gene>
<keyword evidence="5 10" id="KW-1133">Transmembrane helix</keyword>
<reference evidence="11" key="2">
    <citation type="submission" date="2025-09" db="UniProtKB">
        <authorList>
            <consortium name="Ensembl"/>
        </authorList>
    </citation>
    <scope>IDENTIFICATION</scope>
</reference>
<evidence type="ECO:0000256" key="3">
    <source>
        <dbReference type="ARBA" id="ARBA00022692"/>
    </source>
</evidence>
<name>A0A8D2JAF7_VARKO</name>